<reference evidence="2" key="1">
    <citation type="journal article" date="2023" name="G3 (Bethesda)">
        <title>Genome assembly and association tests identify interacting loci associated with vigor, precocity, and sex in interspecific pistachio rootstocks.</title>
        <authorList>
            <person name="Palmer W."/>
            <person name="Jacygrad E."/>
            <person name="Sagayaradj S."/>
            <person name="Cavanaugh K."/>
            <person name="Han R."/>
            <person name="Bertier L."/>
            <person name="Beede B."/>
            <person name="Kafkas S."/>
            <person name="Golino D."/>
            <person name="Preece J."/>
            <person name="Michelmore R."/>
        </authorList>
    </citation>
    <scope>NUCLEOTIDE SEQUENCE [LARGE SCALE GENOMIC DNA]</scope>
</reference>
<sequence>MRHKMMIMIVISILSLCNFDYLDNMDVFRKFKDSHGNFKASLVGDVRGMLRLYEAAHLRVDGETILDEALAFTTTYLEPMATQFSSQLVVGVYFEPGYGLARRILTKVIAISSIIDEIYDAYGTIEELELFIIAIERWDISAIDQLPA</sequence>
<gene>
    <name evidence="1" type="ORF">Pint_04276</name>
</gene>
<name>A0ACC0Z2Z0_9ROSI</name>
<dbReference type="Proteomes" id="UP001163603">
    <property type="component" value="Chromosome 3"/>
</dbReference>
<dbReference type="EMBL" id="CM047738">
    <property type="protein sequence ID" value="KAJ0044528.1"/>
    <property type="molecule type" value="Genomic_DNA"/>
</dbReference>
<evidence type="ECO:0000313" key="1">
    <source>
        <dbReference type="EMBL" id="KAJ0044528.1"/>
    </source>
</evidence>
<protein>
    <submittedName>
        <fullName evidence="1">Uncharacterized protein</fullName>
    </submittedName>
</protein>
<keyword evidence="2" id="KW-1185">Reference proteome</keyword>
<organism evidence="1 2">
    <name type="scientific">Pistacia integerrima</name>
    <dbReference type="NCBI Taxonomy" id="434235"/>
    <lineage>
        <taxon>Eukaryota</taxon>
        <taxon>Viridiplantae</taxon>
        <taxon>Streptophyta</taxon>
        <taxon>Embryophyta</taxon>
        <taxon>Tracheophyta</taxon>
        <taxon>Spermatophyta</taxon>
        <taxon>Magnoliopsida</taxon>
        <taxon>eudicotyledons</taxon>
        <taxon>Gunneridae</taxon>
        <taxon>Pentapetalae</taxon>
        <taxon>rosids</taxon>
        <taxon>malvids</taxon>
        <taxon>Sapindales</taxon>
        <taxon>Anacardiaceae</taxon>
        <taxon>Pistacia</taxon>
    </lineage>
</organism>
<comment type="caution">
    <text evidence="1">The sequence shown here is derived from an EMBL/GenBank/DDBJ whole genome shotgun (WGS) entry which is preliminary data.</text>
</comment>
<accession>A0ACC0Z2Z0</accession>
<proteinExistence type="predicted"/>
<evidence type="ECO:0000313" key="2">
    <source>
        <dbReference type="Proteomes" id="UP001163603"/>
    </source>
</evidence>